<accession>A0A290MRH2</accession>
<dbReference type="AlphaFoldDB" id="A0A290MRH2"/>
<dbReference type="SUPFAM" id="SSF47413">
    <property type="entry name" value="lambda repressor-like DNA-binding domains"/>
    <property type="match status" value="1"/>
</dbReference>
<sequence length="62" mass="6753">METANLTRSSEDLGEKLRSLGISKGYVSQLVSGARTPSLELAVRIERELGIPPSAWLPAERD</sequence>
<dbReference type="Gene3D" id="1.10.260.40">
    <property type="entry name" value="lambda repressor-like DNA-binding domains"/>
    <property type="match status" value="1"/>
</dbReference>
<protein>
    <submittedName>
        <fullName evidence="2">XRE family transcriptional regulator</fullName>
    </submittedName>
</protein>
<evidence type="ECO:0000259" key="1">
    <source>
        <dbReference type="PROSITE" id="PS50943"/>
    </source>
</evidence>
<dbReference type="CDD" id="cd00093">
    <property type="entry name" value="HTH_XRE"/>
    <property type="match status" value="1"/>
</dbReference>
<gene>
    <name evidence="2" type="ORF">CA606_18400</name>
</gene>
<reference evidence="3" key="1">
    <citation type="submission" date="2017-09" db="EMBL/GenBank/DDBJ databases">
        <title>Genome evolution observed in wild isolates of Caulobacter crescentus.</title>
        <authorList>
            <person name="Ely B."/>
            <person name="Wilson K."/>
            <person name="Scott D."/>
        </authorList>
    </citation>
    <scope>NUCLEOTIDE SEQUENCE [LARGE SCALE GENOMIC DNA]</scope>
    <source>
        <strain evidence="3">CB13b1a</strain>
    </source>
</reference>
<dbReference type="Pfam" id="PF01381">
    <property type="entry name" value="HTH_3"/>
    <property type="match status" value="1"/>
</dbReference>
<dbReference type="PROSITE" id="PS50943">
    <property type="entry name" value="HTH_CROC1"/>
    <property type="match status" value="1"/>
</dbReference>
<evidence type="ECO:0000313" key="3">
    <source>
        <dbReference type="Proteomes" id="UP000217311"/>
    </source>
</evidence>
<dbReference type="EMBL" id="CP023315">
    <property type="protein sequence ID" value="ATC34633.1"/>
    <property type="molecule type" value="Genomic_DNA"/>
</dbReference>
<dbReference type="RefSeq" id="WP_096053966.1">
    <property type="nucleotide sequence ID" value="NZ_CP023315.3"/>
</dbReference>
<feature type="domain" description="HTH cro/C1-type" evidence="1">
    <location>
        <begin position="20"/>
        <end position="57"/>
    </location>
</feature>
<proteinExistence type="predicted"/>
<dbReference type="GO" id="GO:0003677">
    <property type="term" value="F:DNA binding"/>
    <property type="evidence" value="ECO:0007669"/>
    <property type="project" value="InterPro"/>
</dbReference>
<dbReference type="Proteomes" id="UP000217311">
    <property type="component" value="Chromosome"/>
</dbReference>
<name>A0A290MRH2_CAUVI</name>
<dbReference type="InterPro" id="IPR001387">
    <property type="entry name" value="Cro/C1-type_HTH"/>
</dbReference>
<evidence type="ECO:0000313" key="2">
    <source>
        <dbReference type="EMBL" id="ATC34633.1"/>
    </source>
</evidence>
<organism evidence="2 3">
    <name type="scientific">Caulobacter vibrioides</name>
    <name type="common">Caulobacter crescentus</name>
    <dbReference type="NCBI Taxonomy" id="155892"/>
    <lineage>
        <taxon>Bacteria</taxon>
        <taxon>Pseudomonadati</taxon>
        <taxon>Pseudomonadota</taxon>
        <taxon>Alphaproteobacteria</taxon>
        <taxon>Caulobacterales</taxon>
        <taxon>Caulobacteraceae</taxon>
        <taxon>Caulobacter</taxon>
    </lineage>
</organism>
<dbReference type="InterPro" id="IPR010982">
    <property type="entry name" value="Lambda_DNA-bd_dom_sf"/>
</dbReference>